<evidence type="ECO:0000313" key="2">
    <source>
        <dbReference type="EMBL" id="SFS51713.1"/>
    </source>
</evidence>
<feature type="transmembrane region" description="Helical" evidence="1">
    <location>
        <begin position="131"/>
        <end position="154"/>
    </location>
</feature>
<sequence>MNAERDGLEAREARRERWRQAALVVMWTAVLVAIACVLAGLGGLIDRTGVSETVFAACLIALSLIGLAAWTAARAAAPGPDHRRLAGLDGRRDREQRARTSQLLVLPAMLLVTVSIGSLNAARLMAGEREAAVWICALVVPLLVVLPPAMVMGWDGGARKLRRFLEDELTREFRARAMALGFWVLLGSATTLYLVGLWRPAEAVALLPFALWAGGGAAALKFALLHRRAEREAGADG</sequence>
<keyword evidence="1" id="KW-1133">Transmembrane helix</keyword>
<name>A0A1I6QGU0_9CAUL</name>
<keyword evidence="3" id="KW-1185">Reference proteome</keyword>
<reference evidence="3" key="1">
    <citation type="submission" date="2016-10" db="EMBL/GenBank/DDBJ databases">
        <authorList>
            <person name="Varghese N."/>
            <person name="Submissions S."/>
        </authorList>
    </citation>
    <scope>NUCLEOTIDE SEQUENCE [LARGE SCALE GENOMIC DNA]</scope>
    <source>
        <strain evidence="3">CGMCC 1.10683</strain>
    </source>
</reference>
<dbReference type="RefSeq" id="WP_092309226.1">
    <property type="nucleotide sequence ID" value="NZ_FOZV01000003.1"/>
</dbReference>
<dbReference type="STRING" id="871741.SAMN05192570_1817"/>
<dbReference type="Proteomes" id="UP000198788">
    <property type="component" value="Unassembled WGS sequence"/>
</dbReference>
<evidence type="ECO:0000313" key="3">
    <source>
        <dbReference type="Proteomes" id="UP000198788"/>
    </source>
</evidence>
<dbReference type="EMBL" id="FOZV01000003">
    <property type="protein sequence ID" value="SFS51713.1"/>
    <property type="molecule type" value="Genomic_DNA"/>
</dbReference>
<organism evidence="2 3">
    <name type="scientific">Brevundimonas viscosa</name>
    <dbReference type="NCBI Taxonomy" id="871741"/>
    <lineage>
        <taxon>Bacteria</taxon>
        <taxon>Pseudomonadati</taxon>
        <taxon>Pseudomonadota</taxon>
        <taxon>Alphaproteobacteria</taxon>
        <taxon>Caulobacterales</taxon>
        <taxon>Caulobacteraceae</taxon>
        <taxon>Brevundimonas</taxon>
    </lineage>
</organism>
<keyword evidence="1" id="KW-0812">Transmembrane</keyword>
<evidence type="ECO:0000256" key="1">
    <source>
        <dbReference type="SAM" id="Phobius"/>
    </source>
</evidence>
<dbReference type="AlphaFoldDB" id="A0A1I6QGU0"/>
<feature type="transmembrane region" description="Helical" evidence="1">
    <location>
        <begin position="175"/>
        <end position="198"/>
    </location>
</feature>
<feature type="transmembrane region" description="Helical" evidence="1">
    <location>
        <begin position="21"/>
        <end position="42"/>
    </location>
</feature>
<feature type="transmembrane region" description="Helical" evidence="1">
    <location>
        <begin position="54"/>
        <end position="77"/>
    </location>
</feature>
<gene>
    <name evidence="2" type="ORF">SAMN05192570_1817</name>
</gene>
<protein>
    <submittedName>
        <fullName evidence="2">Uncharacterized protein</fullName>
    </submittedName>
</protein>
<feature type="transmembrane region" description="Helical" evidence="1">
    <location>
        <begin position="98"/>
        <end position="119"/>
    </location>
</feature>
<proteinExistence type="predicted"/>
<keyword evidence="1" id="KW-0472">Membrane</keyword>
<feature type="transmembrane region" description="Helical" evidence="1">
    <location>
        <begin position="204"/>
        <end position="224"/>
    </location>
</feature>
<accession>A0A1I6QGU0</accession>
<dbReference type="OrthoDB" id="7205504at2"/>